<evidence type="ECO:0000256" key="1">
    <source>
        <dbReference type="SAM" id="Phobius"/>
    </source>
</evidence>
<proteinExistence type="predicted"/>
<keyword evidence="1" id="KW-1133">Transmembrane helix</keyword>
<dbReference type="Proteomes" id="UP000018888">
    <property type="component" value="Unassembled WGS sequence"/>
</dbReference>
<dbReference type="EMBL" id="AUPC02000046">
    <property type="protein sequence ID" value="POG76841.1"/>
    <property type="molecule type" value="Genomic_DNA"/>
</dbReference>
<name>A0A2P4QGS6_RHIID</name>
<dbReference type="AlphaFoldDB" id="A0A2P4QGS6"/>
<accession>A0A2P4QGS6</accession>
<reference evidence="2 3" key="1">
    <citation type="journal article" date="2013" name="Proc. Natl. Acad. Sci. U.S.A.">
        <title>Genome of an arbuscular mycorrhizal fungus provides insight into the oldest plant symbiosis.</title>
        <authorList>
            <person name="Tisserant E."/>
            <person name="Malbreil M."/>
            <person name="Kuo A."/>
            <person name="Kohler A."/>
            <person name="Symeonidi A."/>
            <person name="Balestrini R."/>
            <person name="Charron P."/>
            <person name="Duensing N."/>
            <person name="Frei Dit Frey N."/>
            <person name="Gianinazzi-Pearson V."/>
            <person name="Gilbert L.B."/>
            <person name="Handa Y."/>
            <person name="Herr J.R."/>
            <person name="Hijri M."/>
            <person name="Koul R."/>
            <person name="Kawaguchi M."/>
            <person name="Krajinski F."/>
            <person name="Lammers P.J."/>
            <person name="Masclaux F.G."/>
            <person name="Murat C."/>
            <person name="Morin E."/>
            <person name="Ndikumana S."/>
            <person name="Pagni M."/>
            <person name="Petitpierre D."/>
            <person name="Requena N."/>
            <person name="Rosikiewicz P."/>
            <person name="Riley R."/>
            <person name="Saito K."/>
            <person name="San Clemente H."/>
            <person name="Shapiro H."/>
            <person name="van Tuinen D."/>
            <person name="Becard G."/>
            <person name="Bonfante P."/>
            <person name="Paszkowski U."/>
            <person name="Shachar-Hill Y.Y."/>
            <person name="Tuskan G.A."/>
            <person name="Young P.W."/>
            <person name="Sanders I.R."/>
            <person name="Henrissat B."/>
            <person name="Rensing S.A."/>
            <person name="Grigoriev I.V."/>
            <person name="Corradi N."/>
            <person name="Roux C."/>
            <person name="Martin F."/>
        </authorList>
    </citation>
    <scope>NUCLEOTIDE SEQUENCE [LARGE SCALE GENOMIC DNA]</scope>
    <source>
        <strain evidence="2 3">DAOM 197198</strain>
    </source>
</reference>
<comment type="caution">
    <text evidence="2">The sequence shown here is derived from an EMBL/GenBank/DDBJ whole genome shotgun (WGS) entry which is preliminary data.</text>
</comment>
<keyword evidence="3" id="KW-1185">Reference proteome</keyword>
<sequence length="58" mass="7217">MNHRIFILYLKISFQYINCNFTIFFVIIFLYKNYLNHLSTIFSILDQIFLKIIKLFIY</sequence>
<organism evidence="2 3">
    <name type="scientific">Rhizophagus irregularis (strain DAOM 181602 / DAOM 197198 / MUCL 43194)</name>
    <name type="common">Arbuscular mycorrhizal fungus</name>
    <name type="synonym">Glomus intraradices</name>
    <dbReference type="NCBI Taxonomy" id="747089"/>
    <lineage>
        <taxon>Eukaryota</taxon>
        <taxon>Fungi</taxon>
        <taxon>Fungi incertae sedis</taxon>
        <taxon>Mucoromycota</taxon>
        <taxon>Glomeromycotina</taxon>
        <taxon>Glomeromycetes</taxon>
        <taxon>Glomerales</taxon>
        <taxon>Glomeraceae</taxon>
        <taxon>Rhizophagus</taxon>
    </lineage>
</organism>
<reference evidence="2 3" key="2">
    <citation type="journal article" date="2018" name="New Phytol.">
        <title>High intraspecific genome diversity in the model arbuscular mycorrhizal symbiont Rhizophagus irregularis.</title>
        <authorList>
            <person name="Chen E.C.H."/>
            <person name="Morin E."/>
            <person name="Beaudet D."/>
            <person name="Noel J."/>
            <person name="Yildirir G."/>
            <person name="Ndikumana S."/>
            <person name="Charron P."/>
            <person name="St-Onge C."/>
            <person name="Giorgi J."/>
            <person name="Kruger M."/>
            <person name="Marton T."/>
            <person name="Ropars J."/>
            <person name="Grigoriev I.V."/>
            <person name="Hainaut M."/>
            <person name="Henrissat B."/>
            <person name="Roux C."/>
            <person name="Martin F."/>
            <person name="Corradi N."/>
        </authorList>
    </citation>
    <scope>NUCLEOTIDE SEQUENCE [LARGE SCALE GENOMIC DNA]</scope>
    <source>
        <strain evidence="2 3">DAOM 197198</strain>
    </source>
</reference>
<evidence type="ECO:0000313" key="2">
    <source>
        <dbReference type="EMBL" id="POG76841.1"/>
    </source>
</evidence>
<evidence type="ECO:0000313" key="3">
    <source>
        <dbReference type="Proteomes" id="UP000018888"/>
    </source>
</evidence>
<protein>
    <submittedName>
        <fullName evidence="2">Uncharacterized protein</fullName>
    </submittedName>
</protein>
<keyword evidence="1" id="KW-0812">Transmembrane</keyword>
<feature type="transmembrane region" description="Helical" evidence="1">
    <location>
        <begin position="12"/>
        <end position="31"/>
    </location>
</feature>
<gene>
    <name evidence="2" type="ORF">GLOIN_2v1552803</name>
</gene>
<keyword evidence="1" id="KW-0472">Membrane</keyword>